<comment type="caution">
    <text evidence="1">The sequence shown here is derived from an EMBL/GenBank/DDBJ whole genome shotgun (WGS) entry which is preliminary data.</text>
</comment>
<dbReference type="VEuPathDB" id="FungiDB:RhiirA1_480181"/>
<dbReference type="VEuPathDB" id="FungiDB:RhiirA1_484672"/>
<dbReference type="InterPro" id="IPR036691">
    <property type="entry name" value="Endo/exonu/phosph_ase_sf"/>
</dbReference>
<protein>
    <recommendedName>
        <fullName evidence="3">DNase I-like protein</fullName>
    </recommendedName>
</protein>
<name>A0A2N1MIH8_9GLOM</name>
<reference evidence="1 2" key="2">
    <citation type="submission" date="2017-10" db="EMBL/GenBank/DDBJ databases">
        <title>Extensive intraspecific genome diversity in a model arbuscular mycorrhizal fungus.</title>
        <authorList>
            <person name="Chen E.C.H."/>
            <person name="Morin E."/>
            <person name="Baudet D."/>
            <person name="Noel J."/>
            <person name="Ndikumana S."/>
            <person name="Charron P."/>
            <person name="St-Onge C."/>
            <person name="Giorgi J."/>
            <person name="Grigoriev I.V."/>
            <person name="Roux C."/>
            <person name="Martin F.M."/>
            <person name="Corradi N."/>
        </authorList>
    </citation>
    <scope>NUCLEOTIDE SEQUENCE [LARGE SCALE GENOMIC DNA]</scope>
    <source>
        <strain evidence="1 2">C2</strain>
    </source>
</reference>
<accession>A0A2N1MIH8</accession>
<evidence type="ECO:0000313" key="1">
    <source>
        <dbReference type="EMBL" id="PKK61409.1"/>
    </source>
</evidence>
<proteinExistence type="predicted"/>
<reference evidence="1 2" key="1">
    <citation type="submission" date="2016-04" db="EMBL/GenBank/DDBJ databases">
        <title>Genome analyses suggest a sexual origin of heterokaryosis in a supposedly ancient asexual fungus.</title>
        <authorList>
            <person name="Ropars J."/>
            <person name="Sedzielewska K."/>
            <person name="Noel J."/>
            <person name="Charron P."/>
            <person name="Farinelli L."/>
            <person name="Marton T."/>
            <person name="Kruger M."/>
            <person name="Pelin A."/>
            <person name="Brachmann A."/>
            <person name="Corradi N."/>
        </authorList>
    </citation>
    <scope>NUCLEOTIDE SEQUENCE [LARGE SCALE GENOMIC DNA]</scope>
    <source>
        <strain evidence="1 2">C2</strain>
    </source>
</reference>
<evidence type="ECO:0008006" key="3">
    <source>
        <dbReference type="Google" id="ProtNLM"/>
    </source>
</evidence>
<dbReference type="Proteomes" id="UP000233469">
    <property type="component" value="Unassembled WGS sequence"/>
</dbReference>
<dbReference type="VEuPathDB" id="FungiDB:RhiirFUN_021505"/>
<dbReference type="SUPFAM" id="SSF56219">
    <property type="entry name" value="DNase I-like"/>
    <property type="match status" value="1"/>
</dbReference>
<organism evidence="1 2">
    <name type="scientific">Rhizophagus irregularis</name>
    <dbReference type="NCBI Taxonomy" id="588596"/>
    <lineage>
        <taxon>Eukaryota</taxon>
        <taxon>Fungi</taxon>
        <taxon>Fungi incertae sedis</taxon>
        <taxon>Mucoromycota</taxon>
        <taxon>Glomeromycotina</taxon>
        <taxon>Glomeromycetes</taxon>
        <taxon>Glomerales</taxon>
        <taxon>Glomeraceae</taxon>
        <taxon>Rhizophagus</taxon>
    </lineage>
</organism>
<dbReference type="AlphaFoldDB" id="A0A2N1MIH8"/>
<dbReference type="Gene3D" id="3.60.10.10">
    <property type="entry name" value="Endonuclease/exonuclease/phosphatase"/>
    <property type="match status" value="1"/>
</dbReference>
<dbReference type="EMBL" id="LLXL01002230">
    <property type="protein sequence ID" value="PKK61409.1"/>
    <property type="molecule type" value="Genomic_DNA"/>
</dbReference>
<sequence>MRWIKRAINHPKNIPTIRLKAIPFNYVQNNENIVFYIIHNPSPTQSASGVSIILSSLLYQRIQKIEHIPGRLIHITFFFRRHEQLHVLGIYLPPITSSKNNTETLQSINTYIKAHLESKNQFKKNIIMGDFNINPHKSNTMLTTNDIEDNNNGHVTLAFYHKKLLTILQQHTYKDIVKIYNEIPPYTFKNTLNHTSYIDMIFVSPNLISHTICASIIDAPIHTDHRLILVALNHKFFNPSKTNFINNTPDSIELNRKNSLAHNERYNYKKITKEQWIDFKNFVWDNFLSRSNKNPIPNNPQKYINITFENIHYISRLIRSLNRYFTPQTSNTHISRNFWNGHKKLNCLKRICSNIDPQSIDLTAADFIWSPYITLSHYDTSLKILLKIKTYIDNQLQSEISHHQRNKIEKFINRRDNDLHSNQKRMLTSLLDRVPEKIKLDRLVFKDENDLLTFTTDKNEIESKAIDHYSNIGKPLSNIPDDAKNRLNDLITLEELQLAIKDLPSSKAAGPNKISYEIIKQLPLQFLEVLLTLLIIF</sequence>
<dbReference type="VEuPathDB" id="FungiDB:FUN_015878"/>
<gene>
    <name evidence="1" type="ORF">RhiirC2_791844</name>
</gene>
<evidence type="ECO:0000313" key="2">
    <source>
        <dbReference type="Proteomes" id="UP000233469"/>
    </source>
</evidence>